<gene>
    <name evidence="1" type="ORF">GMARGA_LOCUS33665</name>
</gene>
<name>A0ABN7WS65_GIGMA</name>
<comment type="caution">
    <text evidence="1">The sequence shown here is derived from an EMBL/GenBank/DDBJ whole genome shotgun (WGS) entry which is preliminary data.</text>
</comment>
<sequence length="144" mass="16691">SSRTSAIADMLGDNLELNSPMNILPLFGSRIQKKHVREPTNKPSNKKVKNSVKKESDILEDFIKELSTELKTQVPLIKKLENNTQYYGYYAVKESRKITKLYTLFINIKEDKIQRVKYFSALTISKLKQEDIDNIILSILKQKN</sequence>
<reference evidence="1 2" key="1">
    <citation type="submission" date="2021-06" db="EMBL/GenBank/DDBJ databases">
        <authorList>
            <person name="Kallberg Y."/>
            <person name="Tangrot J."/>
            <person name="Rosling A."/>
        </authorList>
    </citation>
    <scope>NUCLEOTIDE SEQUENCE [LARGE SCALE GENOMIC DNA]</scope>
    <source>
        <strain evidence="1 2">120-4 pot B 10/14</strain>
    </source>
</reference>
<dbReference type="Proteomes" id="UP000789901">
    <property type="component" value="Unassembled WGS sequence"/>
</dbReference>
<dbReference type="EMBL" id="CAJVQB010056688">
    <property type="protein sequence ID" value="CAG8837804.1"/>
    <property type="molecule type" value="Genomic_DNA"/>
</dbReference>
<proteinExistence type="predicted"/>
<evidence type="ECO:0000313" key="2">
    <source>
        <dbReference type="Proteomes" id="UP000789901"/>
    </source>
</evidence>
<keyword evidence="2" id="KW-1185">Reference proteome</keyword>
<organism evidence="1 2">
    <name type="scientific">Gigaspora margarita</name>
    <dbReference type="NCBI Taxonomy" id="4874"/>
    <lineage>
        <taxon>Eukaryota</taxon>
        <taxon>Fungi</taxon>
        <taxon>Fungi incertae sedis</taxon>
        <taxon>Mucoromycota</taxon>
        <taxon>Glomeromycotina</taxon>
        <taxon>Glomeromycetes</taxon>
        <taxon>Diversisporales</taxon>
        <taxon>Gigasporaceae</taxon>
        <taxon>Gigaspora</taxon>
    </lineage>
</organism>
<accession>A0ABN7WS65</accession>
<feature type="non-terminal residue" evidence="1">
    <location>
        <position position="1"/>
    </location>
</feature>
<evidence type="ECO:0000313" key="1">
    <source>
        <dbReference type="EMBL" id="CAG8837804.1"/>
    </source>
</evidence>
<protein>
    <submittedName>
        <fullName evidence="1">16744_t:CDS:1</fullName>
    </submittedName>
</protein>